<accession>A0A9Q0ISL2</accession>
<feature type="compositionally biased region" description="Low complexity" evidence="7">
    <location>
        <begin position="1106"/>
        <end position="1125"/>
    </location>
</feature>
<dbReference type="PANTHER" id="PTHR24023:SF1082">
    <property type="entry name" value="COLLAGEN TRIPLE HELIX REPEAT"/>
    <property type="match status" value="1"/>
</dbReference>
<dbReference type="OrthoDB" id="8939548at2759"/>
<feature type="compositionally biased region" description="Basic and acidic residues" evidence="7">
    <location>
        <begin position="1141"/>
        <end position="1153"/>
    </location>
</feature>
<keyword evidence="11" id="KW-1185">Reference proteome</keyword>
<feature type="compositionally biased region" description="Basic and acidic residues" evidence="7">
    <location>
        <begin position="1035"/>
        <end position="1044"/>
    </location>
</feature>
<gene>
    <name evidence="10" type="ORF">NHX12_023258</name>
</gene>
<dbReference type="InterPro" id="IPR050149">
    <property type="entry name" value="Collagen_superfamily"/>
</dbReference>
<dbReference type="InterPro" id="IPR048287">
    <property type="entry name" value="TSPN-like_N"/>
</dbReference>
<evidence type="ECO:0000256" key="8">
    <source>
        <dbReference type="SAM" id="SignalP"/>
    </source>
</evidence>
<evidence type="ECO:0000256" key="7">
    <source>
        <dbReference type="SAM" id="MobiDB-lite"/>
    </source>
</evidence>
<evidence type="ECO:0000256" key="2">
    <source>
        <dbReference type="ARBA" id="ARBA00022525"/>
    </source>
</evidence>
<feature type="region of interest" description="Disordered" evidence="7">
    <location>
        <begin position="896"/>
        <end position="1153"/>
    </location>
</feature>
<dbReference type="GO" id="GO:0005201">
    <property type="term" value="F:extracellular matrix structural constituent"/>
    <property type="evidence" value="ECO:0007669"/>
    <property type="project" value="InterPro"/>
</dbReference>
<dbReference type="InterPro" id="IPR008160">
    <property type="entry name" value="Collagen"/>
</dbReference>
<feature type="compositionally biased region" description="Polar residues" evidence="7">
    <location>
        <begin position="971"/>
        <end position="983"/>
    </location>
</feature>
<keyword evidence="6" id="KW-0176">Collagen</keyword>
<dbReference type="Gene3D" id="2.60.120.200">
    <property type="match status" value="1"/>
</dbReference>
<feature type="compositionally biased region" description="Low complexity" evidence="7">
    <location>
        <begin position="1611"/>
        <end position="1627"/>
    </location>
</feature>
<feature type="region of interest" description="Disordered" evidence="7">
    <location>
        <begin position="615"/>
        <end position="716"/>
    </location>
</feature>
<proteinExistence type="predicted"/>
<keyword evidence="2" id="KW-0964">Secreted</keyword>
<feature type="region of interest" description="Disordered" evidence="7">
    <location>
        <begin position="1432"/>
        <end position="1724"/>
    </location>
</feature>
<organism evidence="10 11">
    <name type="scientific">Muraenolepis orangiensis</name>
    <name type="common">Patagonian moray cod</name>
    <dbReference type="NCBI Taxonomy" id="630683"/>
    <lineage>
        <taxon>Eukaryota</taxon>
        <taxon>Metazoa</taxon>
        <taxon>Chordata</taxon>
        <taxon>Craniata</taxon>
        <taxon>Vertebrata</taxon>
        <taxon>Euteleostomi</taxon>
        <taxon>Actinopterygii</taxon>
        <taxon>Neopterygii</taxon>
        <taxon>Teleostei</taxon>
        <taxon>Neoteleostei</taxon>
        <taxon>Acanthomorphata</taxon>
        <taxon>Zeiogadaria</taxon>
        <taxon>Gadariae</taxon>
        <taxon>Gadiformes</taxon>
        <taxon>Muraenolepidoidei</taxon>
        <taxon>Muraenolepididae</taxon>
        <taxon>Muraenolepis</taxon>
    </lineage>
</organism>
<feature type="chain" id="PRO_5040444752" description="Fibrillar collagen NC1 domain-containing protein" evidence="8">
    <location>
        <begin position="41"/>
        <end position="1952"/>
    </location>
</feature>
<feature type="compositionally biased region" description="Gly residues" evidence="7">
    <location>
        <begin position="773"/>
        <end position="782"/>
    </location>
</feature>
<feature type="compositionally biased region" description="Gly residues" evidence="7">
    <location>
        <begin position="1637"/>
        <end position="1649"/>
    </location>
</feature>
<feature type="region of interest" description="Disordered" evidence="7">
    <location>
        <begin position="534"/>
        <end position="556"/>
    </location>
</feature>
<dbReference type="EMBL" id="JANIIK010000039">
    <property type="protein sequence ID" value="KAJ3608728.1"/>
    <property type="molecule type" value="Genomic_DNA"/>
</dbReference>
<feature type="compositionally biased region" description="Basic and acidic residues" evidence="7">
    <location>
        <begin position="1514"/>
        <end position="1536"/>
    </location>
</feature>
<dbReference type="GO" id="GO:0031012">
    <property type="term" value="C:extracellular matrix"/>
    <property type="evidence" value="ECO:0007669"/>
    <property type="project" value="TreeGrafter"/>
</dbReference>
<evidence type="ECO:0000256" key="4">
    <source>
        <dbReference type="ARBA" id="ARBA00022729"/>
    </source>
</evidence>
<feature type="compositionally biased region" description="Basic and acidic residues" evidence="7">
    <location>
        <begin position="896"/>
        <end position="927"/>
    </location>
</feature>
<feature type="compositionally biased region" description="Low complexity" evidence="7">
    <location>
        <begin position="1650"/>
        <end position="1660"/>
    </location>
</feature>
<dbReference type="InterPro" id="IPR000885">
    <property type="entry name" value="Fib_collagen_C"/>
</dbReference>
<dbReference type="Gene3D" id="2.60.120.1000">
    <property type="match status" value="1"/>
</dbReference>
<dbReference type="CDD" id="cd00110">
    <property type="entry name" value="LamG"/>
    <property type="match status" value="1"/>
</dbReference>
<dbReference type="Proteomes" id="UP001148018">
    <property type="component" value="Unassembled WGS sequence"/>
</dbReference>
<sequence>MDIADCAFRRKRRPWPRADLPSLVLLTVALALLQVPAARADLRADRPALAVRSQSASPLTAPPYPPPPRDPVDVLRALQVPSLPEGVRRVPGFCASRRSGTPDHAYRISKKAQISAPTKQLFSGRFPENFSIMALVKAQSGLQAFLLSVYSEQGVQQLGVELGRSPVFLYEDHHGKPAPEDYPLFKGVNLADGKWHRVAISVSKKNVTLLLDCKKKMTRTLARGNHAEIDTNGITVFGARLLDEEVFQGDIQQLLIASNPQAAYDFCEHYSPDCDSPLPKTQAQDPNTYVTKPASAKWPKAGSSKLLLKAPMPKAGKSSAAKASKAKPTAVEILLSKIKPTATATKKSSTEKKAAGGNGKVTVEKKVVKTVVEKKAYGQAKASGKAVVTKAKAAVLVDKKASIAAKLAKTETTMKTKVVKVQKTAATSKSVATKAPPKPTSAPKSHTTKAAKTGATKTSHVTRVTTVVTKVPVVKTTMRSVLHRSGATRRPATAGPVLQTTIRSKSTLDLHNVKSIHKPFPPFGKTALGGTSYPAKKSTNGYQQDVDTEYSEAGPAPTETEYMYEGEPEGEVTGAEATAGQKRTAWRLQDERDQEEYVTGLKEYDYSYRDYGEALPEGNGGTADAGYRGPALSAVTDEGGAAVRSQKGEKGDPAVLEPGMLIEGPPGAEGPAGLPGPSGPSGPPGSVGDPGERGQSGKAGLSGADGLPGPPGTSVMLPFRFGQSGGDKGPAVSAQEAQAAAILSQARMALKGPSGAMGFTGRPGPMGNPGSSGYKGEGGDPGSQGPRGPQGLMGPPGKVVPEPMVQEACQESRGQRVIVVSMGCLVSLEIRATGATQEPWDLLDLRERMERGATTESSDPVVSQVNPDHVAYWDLRALLELVDLQVFAEMMAPTDPKETWDHKESQVLQDSREPQELRECQDLKEPWDPMGRNPTSVFNTAVGPTGKPGLPGMPGADGPPGHPGKEGPSGTKGNQGPSGSQGTIGYPGPRGIKGTQGIRGLKGHKGEKGEDGFPGVKGDFGVKGERGELGVPGPRGEDGPEGPKGRVGPPGELGPIGLVGEKGKLGVPGLPGYPGRQGPKGSLGFPGFPGSNGEKGARGLGGKAGPRGQRGPTGPRGQRGPRGATGKSGAKERGVCQALREPTDSQDPKDLRDLQGKTDFLDTLDSEEKWDSKAKWVHQVLLESLDLRAHQERPVHWESVATPDPLDPLESRASLGREDCPALLVEEVSREVKDLLDHLDLRVRLVREEALEPLDQLAPPADRAPRGLPDHLERKEFLGRRVLLARRDVMESRGQLVCQGPQEPLGVKLGSTARRGRREARESMAPLDHQDLWAPWANLEPLELMESLDSGDSRGHLGQRVMMAPEGSQVPPDPSDYRACLDPPERRVRPAMLDPWAPPDPQAPAALLVLTVLMALKDPLVVSVTLARLGRSRVKADPRVSEESQERRGRAASEERRESRGSLEYRDQPEVGEDRVMTDLKETLVPSGSLEIQDPLESWDPEVRTEPRATAGRMESKERLARQDPPERTDLPDRSGRGYAGFGGPAGTKGPEGRQGEKGTKGDPGAVGAPGKTGPVGLQGQPGKPGTEGLRGLPGSVGEQGSPGVAGQKGPSGPLGHPGLLGLIGPSGEQGEKGDRGMSGGHGTGGPKGETGLSGSTGPLGPAGPPGLPGPQGIKGAKGASGGSGPKGVKGVPGPAGPPGPPGDVIQPLPIQRSPKSKRSIDGSRMLQEIETMRFPLGTRDSPARTCQDLMLSQPGYRNGEYWIDPNQGCSRDSFKVFCNFTSGAAETCLFPSKTLNTVKMNTWEKETPGSWYSSFAAGSKFSYMDAGGEPVGVVQLGFLRLLSVQARQNLTYHCHRSVAWADRTAKNGHQRALHLQAANEEELSYENNPYIKALVDGCSYRKGFDRTVLEVITPQVEHLPLLDVKCSSKPPLPRTNRLAATKSCDLRGWLR</sequence>
<keyword evidence="3" id="KW-0272">Extracellular matrix</keyword>
<dbReference type="SUPFAM" id="SSF49899">
    <property type="entry name" value="Concanavalin A-like lectins/glucanases"/>
    <property type="match status" value="1"/>
</dbReference>
<feature type="region of interest" description="Disordered" evidence="7">
    <location>
        <begin position="425"/>
        <end position="461"/>
    </location>
</feature>
<dbReference type="SMART" id="SM00210">
    <property type="entry name" value="TSPN"/>
    <property type="match status" value="1"/>
</dbReference>
<name>A0A9Q0ISL2_9TELE</name>
<evidence type="ECO:0000256" key="6">
    <source>
        <dbReference type="ARBA" id="ARBA00023119"/>
    </source>
</evidence>
<protein>
    <recommendedName>
        <fullName evidence="9">Fibrillar collagen NC1 domain-containing protein</fullName>
    </recommendedName>
</protein>
<evidence type="ECO:0000256" key="1">
    <source>
        <dbReference type="ARBA" id="ARBA00004498"/>
    </source>
</evidence>
<dbReference type="PANTHER" id="PTHR24023">
    <property type="entry name" value="COLLAGEN ALPHA"/>
    <property type="match status" value="1"/>
</dbReference>
<feature type="compositionally biased region" description="Gly residues" evidence="7">
    <location>
        <begin position="1679"/>
        <end position="1688"/>
    </location>
</feature>
<dbReference type="InterPro" id="IPR013320">
    <property type="entry name" value="ConA-like_dom_sf"/>
</dbReference>
<evidence type="ECO:0000259" key="9">
    <source>
        <dbReference type="PROSITE" id="PS51461"/>
    </source>
</evidence>
<evidence type="ECO:0000256" key="5">
    <source>
        <dbReference type="ARBA" id="ARBA00022737"/>
    </source>
</evidence>
<feature type="compositionally biased region" description="Low complexity" evidence="7">
    <location>
        <begin position="663"/>
        <end position="672"/>
    </location>
</feature>
<dbReference type="InterPro" id="IPR001791">
    <property type="entry name" value="Laminin_G"/>
</dbReference>
<dbReference type="GO" id="GO:0005581">
    <property type="term" value="C:collagen trimer"/>
    <property type="evidence" value="ECO:0007669"/>
    <property type="project" value="UniProtKB-KW"/>
</dbReference>
<dbReference type="Pfam" id="PF02210">
    <property type="entry name" value="Laminin_G_2"/>
    <property type="match status" value="1"/>
</dbReference>
<feature type="compositionally biased region" description="Gly residues" evidence="7">
    <location>
        <begin position="1538"/>
        <end position="1547"/>
    </location>
</feature>
<dbReference type="SMART" id="SM00038">
    <property type="entry name" value="COLFI"/>
    <property type="match status" value="1"/>
</dbReference>
<comment type="caution">
    <text evidence="10">The sequence shown here is derived from an EMBL/GenBank/DDBJ whole genome shotgun (WGS) entry which is preliminary data.</text>
</comment>
<keyword evidence="5" id="KW-0677">Repeat</keyword>
<feature type="domain" description="Fibrillar collagen NC1" evidence="9">
    <location>
        <begin position="1717"/>
        <end position="1947"/>
    </location>
</feature>
<dbReference type="Pfam" id="PF01391">
    <property type="entry name" value="Collagen"/>
    <property type="match status" value="6"/>
</dbReference>
<keyword evidence="4 8" id="KW-0732">Signal</keyword>
<dbReference type="FunFam" id="2.60.120.1000:FF:000007">
    <property type="entry name" value="Collagen type V alpha 3 chain"/>
    <property type="match status" value="1"/>
</dbReference>
<reference evidence="10" key="1">
    <citation type="submission" date="2022-07" db="EMBL/GenBank/DDBJ databases">
        <title>Chromosome-level genome of Muraenolepis orangiensis.</title>
        <authorList>
            <person name="Kim J."/>
        </authorList>
    </citation>
    <scope>NUCLEOTIDE SEQUENCE</scope>
    <source>
        <strain evidence="10">KU_S4_2022</strain>
        <tissue evidence="10">Muscle</tissue>
    </source>
</reference>
<feature type="compositionally biased region" description="Basic and acidic residues" evidence="7">
    <location>
        <begin position="1551"/>
        <end position="1561"/>
    </location>
</feature>
<feature type="signal peptide" evidence="8">
    <location>
        <begin position="1"/>
        <end position="40"/>
    </location>
</feature>
<comment type="subcellular location">
    <subcellularLocation>
        <location evidence="1">Secreted</location>
        <location evidence="1">Extracellular space</location>
        <location evidence="1">Extracellular matrix</location>
    </subcellularLocation>
</comment>
<evidence type="ECO:0000313" key="11">
    <source>
        <dbReference type="Proteomes" id="UP001148018"/>
    </source>
</evidence>
<evidence type="ECO:0000256" key="3">
    <source>
        <dbReference type="ARBA" id="ARBA00022530"/>
    </source>
</evidence>
<feature type="compositionally biased region" description="Basic and acidic residues" evidence="7">
    <location>
        <begin position="1434"/>
        <end position="1482"/>
    </location>
</feature>
<dbReference type="PROSITE" id="PS51461">
    <property type="entry name" value="NC1_FIB"/>
    <property type="match status" value="1"/>
</dbReference>
<dbReference type="GO" id="GO:0005615">
    <property type="term" value="C:extracellular space"/>
    <property type="evidence" value="ECO:0007669"/>
    <property type="project" value="TreeGrafter"/>
</dbReference>
<dbReference type="FunFam" id="2.60.120.200:FF:000016">
    <property type="entry name" value="Collagen XI alpha 1 chain"/>
    <property type="match status" value="1"/>
</dbReference>
<feature type="region of interest" description="Disordered" evidence="7">
    <location>
        <begin position="755"/>
        <end position="796"/>
    </location>
</feature>
<dbReference type="Pfam" id="PF01410">
    <property type="entry name" value="COLFI"/>
    <property type="match status" value="1"/>
</dbReference>
<dbReference type="SMART" id="SM00282">
    <property type="entry name" value="LamG"/>
    <property type="match status" value="1"/>
</dbReference>
<evidence type="ECO:0000313" key="10">
    <source>
        <dbReference type="EMBL" id="KAJ3608728.1"/>
    </source>
</evidence>